<evidence type="ECO:0000313" key="3">
    <source>
        <dbReference type="EMBL" id="ALS97211.1"/>
    </source>
</evidence>
<feature type="chain" id="PRO_5006831918" evidence="2">
    <location>
        <begin position="32"/>
        <end position="189"/>
    </location>
</feature>
<organism evidence="3 4">
    <name type="scientific">Lacimicrobium alkaliphilum</name>
    <dbReference type="NCBI Taxonomy" id="1526571"/>
    <lineage>
        <taxon>Bacteria</taxon>
        <taxon>Pseudomonadati</taxon>
        <taxon>Pseudomonadota</taxon>
        <taxon>Gammaproteobacteria</taxon>
        <taxon>Alteromonadales</taxon>
        <taxon>Alteromonadaceae</taxon>
        <taxon>Lacimicrobium</taxon>
    </lineage>
</organism>
<evidence type="ECO:0000256" key="2">
    <source>
        <dbReference type="SAM" id="SignalP"/>
    </source>
</evidence>
<sequence length="189" mass="21741">MYEKKRYKAALTLIVVILLNGCQALSPQVNAPVDDVGNEPLEKLKVKKSSSARVKQDFGEYYLWLKEQPVGVLEQEVQTRRDGKQQGDVADMLKLVLLYSLPNSPVRNPHQARTELLRLFNQQEVAIPGTFYALFDQLTDNIKRQRQLLETSESLDHILQEKQSLEQQLQQLKLIEQNILKREVENNGS</sequence>
<protein>
    <submittedName>
        <fullName evidence="3">Uncharacterized protein</fullName>
    </submittedName>
</protein>
<dbReference type="AlphaFoldDB" id="A0A0U2QJH5"/>
<evidence type="ECO:0000256" key="1">
    <source>
        <dbReference type="SAM" id="Coils"/>
    </source>
</evidence>
<reference evidence="3 4" key="1">
    <citation type="submission" date="2015-12" db="EMBL/GenBank/DDBJ databases">
        <title>Complete genome of Lacimicrobium alkaliphilum KCTC 32984.</title>
        <authorList>
            <person name="Kim S.-G."/>
            <person name="Lee Y.-J."/>
        </authorList>
    </citation>
    <scope>NUCLEOTIDE SEQUENCE [LARGE SCALE GENOMIC DNA]</scope>
    <source>
        <strain evidence="3 4">YelD216</strain>
    </source>
</reference>
<dbReference type="OrthoDB" id="6385648at2"/>
<dbReference type="EMBL" id="CP013650">
    <property type="protein sequence ID" value="ALS97211.1"/>
    <property type="molecule type" value="Genomic_DNA"/>
</dbReference>
<dbReference type="Proteomes" id="UP000068447">
    <property type="component" value="Chromosome"/>
</dbReference>
<dbReference type="KEGG" id="lal:AT746_02230"/>
<name>A0A0U2QJH5_9ALTE</name>
<feature type="signal peptide" evidence="2">
    <location>
        <begin position="1"/>
        <end position="31"/>
    </location>
</feature>
<proteinExistence type="predicted"/>
<keyword evidence="1" id="KW-0175">Coiled coil</keyword>
<evidence type="ECO:0000313" key="4">
    <source>
        <dbReference type="Proteomes" id="UP000068447"/>
    </source>
</evidence>
<keyword evidence="4" id="KW-1185">Reference proteome</keyword>
<keyword evidence="2" id="KW-0732">Signal</keyword>
<accession>A0A0U2QJH5</accession>
<dbReference type="RefSeq" id="WP_062475854.1">
    <property type="nucleotide sequence ID" value="NZ_CP013650.1"/>
</dbReference>
<gene>
    <name evidence="3" type="ORF">AT746_02230</name>
</gene>
<feature type="coiled-coil region" evidence="1">
    <location>
        <begin position="148"/>
        <end position="182"/>
    </location>
</feature>
<dbReference type="STRING" id="1526571.AT746_02230"/>